<name>A0A9W9GI76_9EURO</name>
<evidence type="ECO:0000256" key="6">
    <source>
        <dbReference type="ARBA" id="ARBA00023242"/>
    </source>
</evidence>
<dbReference type="InterPro" id="IPR051711">
    <property type="entry name" value="Stress_Response_Reg"/>
</dbReference>
<dbReference type="EMBL" id="JAPQKL010000008">
    <property type="protein sequence ID" value="KAJ5120736.1"/>
    <property type="molecule type" value="Genomic_DNA"/>
</dbReference>
<dbReference type="GO" id="GO:0045944">
    <property type="term" value="P:positive regulation of transcription by RNA polymerase II"/>
    <property type="evidence" value="ECO:0007669"/>
    <property type="project" value="TreeGrafter"/>
</dbReference>
<reference evidence="9" key="2">
    <citation type="journal article" date="2023" name="IMA Fungus">
        <title>Comparative genomic study of the Penicillium genus elucidates a diverse pangenome and 15 lateral gene transfer events.</title>
        <authorList>
            <person name="Petersen C."/>
            <person name="Sorensen T."/>
            <person name="Nielsen M.R."/>
            <person name="Sondergaard T.E."/>
            <person name="Sorensen J.L."/>
            <person name="Fitzpatrick D.A."/>
            <person name="Frisvad J.C."/>
            <person name="Nielsen K.L."/>
        </authorList>
    </citation>
    <scope>NUCLEOTIDE SEQUENCE</scope>
    <source>
        <strain evidence="9">IBT 22155</strain>
    </source>
</reference>
<dbReference type="CDD" id="cd00067">
    <property type="entry name" value="GAL4"/>
    <property type="match status" value="1"/>
</dbReference>
<comment type="subcellular location">
    <subcellularLocation>
        <location evidence="1">Nucleus</location>
    </subcellularLocation>
</comment>
<dbReference type="InterPro" id="IPR001138">
    <property type="entry name" value="Zn2Cys6_DnaBD"/>
</dbReference>
<dbReference type="GO" id="GO:0008270">
    <property type="term" value="F:zinc ion binding"/>
    <property type="evidence" value="ECO:0007669"/>
    <property type="project" value="InterPro"/>
</dbReference>
<evidence type="ECO:0000313" key="10">
    <source>
        <dbReference type="Proteomes" id="UP001149079"/>
    </source>
</evidence>
<organism evidence="9 10">
    <name type="scientific">Penicillium bovifimosum</name>
    <dbReference type="NCBI Taxonomy" id="126998"/>
    <lineage>
        <taxon>Eukaryota</taxon>
        <taxon>Fungi</taxon>
        <taxon>Dikarya</taxon>
        <taxon>Ascomycota</taxon>
        <taxon>Pezizomycotina</taxon>
        <taxon>Eurotiomycetes</taxon>
        <taxon>Eurotiomycetidae</taxon>
        <taxon>Eurotiales</taxon>
        <taxon>Aspergillaceae</taxon>
        <taxon>Penicillium</taxon>
    </lineage>
</organism>
<keyword evidence="10" id="KW-1185">Reference proteome</keyword>
<evidence type="ECO:0000256" key="7">
    <source>
        <dbReference type="SAM" id="MobiDB-lite"/>
    </source>
</evidence>
<reference evidence="9" key="1">
    <citation type="submission" date="2022-11" db="EMBL/GenBank/DDBJ databases">
        <authorList>
            <person name="Petersen C."/>
        </authorList>
    </citation>
    <scope>NUCLEOTIDE SEQUENCE</scope>
    <source>
        <strain evidence="9">IBT 22155</strain>
    </source>
</reference>
<dbReference type="OrthoDB" id="3548654at2759"/>
<dbReference type="GO" id="GO:0006351">
    <property type="term" value="P:DNA-templated transcription"/>
    <property type="evidence" value="ECO:0007669"/>
    <property type="project" value="InterPro"/>
</dbReference>
<dbReference type="CDD" id="cd12148">
    <property type="entry name" value="fungal_TF_MHR"/>
    <property type="match status" value="1"/>
</dbReference>
<dbReference type="GO" id="GO:0043565">
    <property type="term" value="F:sequence-specific DNA binding"/>
    <property type="evidence" value="ECO:0007669"/>
    <property type="project" value="TreeGrafter"/>
</dbReference>
<dbReference type="Pfam" id="PF00172">
    <property type="entry name" value="Zn_clus"/>
    <property type="match status" value="1"/>
</dbReference>
<dbReference type="InterPro" id="IPR036864">
    <property type="entry name" value="Zn2-C6_fun-type_DNA-bd_sf"/>
</dbReference>
<dbReference type="PANTHER" id="PTHR47540:SF6">
    <property type="entry name" value="ZN(II)2CYS6 TRANSCRIPTION FACTOR (EUROFUNG)"/>
    <property type="match status" value="1"/>
</dbReference>
<keyword evidence="3" id="KW-0805">Transcription regulation</keyword>
<dbReference type="Gene3D" id="4.10.240.10">
    <property type="entry name" value="Zn(2)-C6 fungal-type DNA-binding domain"/>
    <property type="match status" value="1"/>
</dbReference>
<dbReference type="GO" id="GO:0000981">
    <property type="term" value="F:DNA-binding transcription factor activity, RNA polymerase II-specific"/>
    <property type="evidence" value="ECO:0007669"/>
    <property type="project" value="InterPro"/>
</dbReference>
<dbReference type="PROSITE" id="PS00463">
    <property type="entry name" value="ZN2_CY6_FUNGAL_1"/>
    <property type="match status" value="1"/>
</dbReference>
<dbReference type="SUPFAM" id="SSF57701">
    <property type="entry name" value="Zn2/Cys6 DNA-binding domain"/>
    <property type="match status" value="1"/>
</dbReference>
<evidence type="ECO:0000313" key="9">
    <source>
        <dbReference type="EMBL" id="KAJ5120736.1"/>
    </source>
</evidence>
<gene>
    <name evidence="9" type="ORF">N7515_010124</name>
</gene>
<keyword evidence="5" id="KW-0804">Transcription</keyword>
<dbReference type="PROSITE" id="PS50048">
    <property type="entry name" value="ZN2_CY6_FUNGAL_2"/>
    <property type="match status" value="1"/>
</dbReference>
<dbReference type="Pfam" id="PF04082">
    <property type="entry name" value="Fungal_trans"/>
    <property type="match status" value="1"/>
</dbReference>
<dbReference type="InterPro" id="IPR007219">
    <property type="entry name" value="XnlR_reg_dom"/>
</dbReference>
<dbReference type="SMART" id="SM00906">
    <property type="entry name" value="Fungal_trans"/>
    <property type="match status" value="1"/>
</dbReference>
<evidence type="ECO:0000256" key="1">
    <source>
        <dbReference type="ARBA" id="ARBA00004123"/>
    </source>
</evidence>
<comment type="caution">
    <text evidence="9">The sequence shown here is derived from an EMBL/GenBank/DDBJ whole genome shotgun (WGS) entry which is preliminary data.</text>
</comment>
<feature type="compositionally biased region" description="Basic and acidic residues" evidence="7">
    <location>
        <begin position="132"/>
        <end position="150"/>
    </location>
</feature>
<evidence type="ECO:0000256" key="5">
    <source>
        <dbReference type="ARBA" id="ARBA00023163"/>
    </source>
</evidence>
<dbReference type="AlphaFoldDB" id="A0A9W9GI76"/>
<feature type="region of interest" description="Disordered" evidence="7">
    <location>
        <begin position="65"/>
        <end position="164"/>
    </location>
</feature>
<keyword evidence="2" id="KW-0479">Metal-binding</keyword>
<dbReference type="SMART" id="SM00066">
    <property type="entry name" value="GAL4"/>
    <property type="match status" value="1"/>
</dbReference>
<evidence type="ECO:0000259" key="8">
    <source>
        <dbReference type="PROSITE" id="PS50048"/>
    </source>
</evidence>
<evidence type="ECO:0000256" key="4">
    <source>
        <dbReference type="ARBA" id="ARBA00023125"/>
    </source>
</evidence>
<dbReference type="GeneID" id="81410038"/>
<protein>
    <submittedName>
        <fullName evidence="9">Transcriptional regulator family: Fungal Specific TF</fullName>
    </submittedName>
</protein>
<evidence type="ECO:0000256" key="3">
    <source>
        <dbReference type="ARBA" id="ARBA00023015"/>
    </source>
</evidence>
<feature type="domain" description="Zn(2)-C6 fungal-type" evidence="8">
    <location>
        <begin position="16"/>
        <end position="45"/>
    </location>
</feature>
<feature type="compositionally biased region" description="Polar residues" evidence="7">
    <location>
        <begin position="118"/>
        <end position="130"/>
    </location>
</feature>
<sequence>MPPASSQGKLKKCQKACERCRSMKVKCSGISPCTRCARRNKPCHFPVEELRISVSERYLRELEGQISRSENSRRRGSVAPLGHSVQDGTLPGDEDADIPLTPQESSIPRDTPAHTGWRSMQNGTGQSLHTPETPRRRDEIDKEVEQDTHRSRFSRNPLVDEDPSFAQTPDGRLWYMGPSSSWSFCRRVLALIGRKLPESNSLPDPLHVDGMAYRLTWRPSPLDEVPDVTNLPPLDYALFLFRTVQYYFGCLSFMFDEHDYLRNLHEFYRDPPAIAATKRSWYCQYLLVLAFGKAFLTQRSPSGTPPGHQYASRAMALLPSLSGDDKDPLGGIQALSLAAVYLQSIDMRCAAFQHIGQALRGCILEGIHRHVPEEMGGPDLSKRCRTIFWVVYLLDREFSALVGAPSSIRDDDITVKLPAEMDNSVEHVNLTLHVRLSRLMATIMTTVYGVGNYFNDTLVRSTQSVIYSMAELSHDLTEFLNTYFHGLISRASKMAIRLMLAHHHCVVLTTRPLVMCALHMHIEHIERTQRQTSQIIGLAPPVASLLQCCADSAQTILQTLRTLADDDLMDAFLPFQIEAAFSAGFVLYLMHSITPSLILSDTWCDNLECVLDKLIAKGNLAAPLRKLELRQLKELLAPLTPTLANDSLPPAPLQDENEIGEQSYSFDQEEFEWDMLALKSTVSLPPQELWDLADQLDVDGILQSVGV</sequence>
<evidence type="ECO:0000256" key="2">
    <source>
        <dbReference type="ARBA" id="ARBA00022723"/>
    </source>
</evidence>
<accession>A0A9W9GI76</accession>
<proteinExistence type="predicted"/>
<keyword evidence="4" id="KW-0238">DNA-binding</keyword>
<dbReference type="RefSeq" id="XP_056517240.1">
    <property type="nucleotide sequence ID" value="XM_056670867.1"/>
</dbReference>
<dbReference type="GO" id="GO:0005634">
    <property type="term" value="C:nucleus"/>
    <property type="evidence" value="ECO:0007669"/>
    <property type="project" value="UniProtKB-SubCell"/>
</dbReference>
<dbReference type="Proteomes" id="UP001149079">
    <property type="component" value="Unassembled WGS sequence"/>
</dbReference>
<keyword evidence="6" id="KW-0539">Nucleus</keyword>
<dbReference type="PANTHER" id="PTHR47540">
    <property type="entry name" value="THIAMINE REPRESSIBLE GENES REGULATORY PROTEIN THI5"/>
    <property type="match status" value="1"/>
</dbReference>